<dbReference type="InterPro" id="IPR005162">
    <property type="entry name" value="Retrotrans_gag_dom"/>
</dbReference>
<dbReference type="SMART" id="SM00343">
    <property type="entry name" value="ZnF_C2HC"/>
    <property type="match status" value="1"/>
</dbReference>
<evidence type="ECO:0000313" key="20">
    <source>
        <dbReference type="Proteomes" id="UP000288805"/>
    </source>
</evidence>
<organism evidence="19 20">
    <name type="scientific">Vitis vinifera</name>
    <name type="common">Grape</name>
    <dbReference type="NCBI Taxonomy" id="29760"/>
    <lineage>
        <taxon>Eukaryota</taxon>
        <taxon>Viridiplantae</taxon>
        <taxon>Streptophyta</taxon>
        <taxon>Embryophyta</taxon>
        <taxon>Tracheophyta</taxon>
        <taxon>Spermatophyta</taxon>
        <taxon>Magnoliopsida</taxon>
        <taxon>eudicotyledons</taxon>
        <taxon>Gunneridae</taxon>
        <taxon>Pentapetalae</taxon>
        <taxon>rosids</taxon>
        <taxon>Vitales</taxon>
        <taxon>Vitaceae</taxon>
        <taxon>Viteae</taxon>
        <taxon>Vitis</taxon>
    </lineage>
</organism>
<keyword evidence="6" id="KW-0479">Metal-binding</keyword>
<dbReference type="Gene3D" id="2.40.70.10">
    <property type="entry name" value="Acid Proteases"/>
    <property type="match status" value="1"/>
</dbReference>
<keyword evidence="7" id="KW-0064">Aspartyl protease</keyword>
<dbReference type="GO" id="GO:0006508">
    <property type="term" value="P:proteolysis"/>
    <property type="evidence" value="ECO:0007669"/>
    <property type="project" value="UniProtKB-KW"/>
</dbReference>
<dbReference type="PROSITE" id="PS50158">
    <property type="entry name" value="ZF_CCHC"/>
    <property type="match status" value="1"/>
</dbReference>
<dbReference type="InterPro" id="IPR050951">
    <property type="entry name" value="Retrovirus_Pol_polyprotein"/>
</dbReference>
<evidence type="ECO:0000256" key="15">
    <source>
        <dbReference type="ARBA" id="ARBA00023172"/>
    </source>
</evidence>
<evidence type="ECO:0000256" key="17">
    <source>
        <dbReference type="SAM" id="MobiDB-lite"/>
    </source>
</evidence>
<evidence type="ECO:0000256" key="7">
    <source>
        <dbReference type="ARBA" id="ARBA00022750"/>
    </source>
</evidence>
<evidence type="ECO:0000256" key="14">
    <source>
        <dbReference type="ARBA" id="ARBA00023125"/>
    </source>
</evidence>
<evidence type="ECO:0000256" key="10">
    <source>
        <dbReference type="ARBA" id="ARBA00022842"/>
    </source>
</evidence>
<keyword evidence="14" id="KW-0238">DNA-binding</keyword>
<dbReference type="Gene3D" id="3.10.20.370">
    <property type="match status" value="1"/>
</dbReference>
<evidence type="ECO:0000259" key="18">
    <source>
        <dbReference type="PROSITE" id="PS50158"/>
    </source>
</evidence>
<dbReference type="InterPro" id="IPR001878">
    <property type="entry name" value="Znf_CCHC"/>
</dbReference>
<dbReference type="Gene3D" id="3.30.420.10">
    <property type="entry name" value="Ribonuclease H-like superfamily/Ribonuclease H"/>
    <property type="match status" value="1"/>
</dbReference>
<reference evidence="19 20" key="1">
    <citation type="journal article" date="2018" name="PLoS Genet.">
        <title>Population sequencing reveals clonal diversity and ancestral inbreeding in the grapevine cultivar Chardonnay.</title>
        <authorList>
            <person name="Roach M.J."/>
            <person name="Johnson D.L."/>
            <person name="Bohlmann J."/>
            <person name="van Vuuren H.J."/>
            <person name="Jones S.J."/>
            <person name="Pretorius I.S."/>
            <person name="Schmidt S.A."/>
            <person name="Borneman A.R."/>
        </authorList>
    </citation>
    <scope>NUCLEOTIDE SEQUENCE [LARGE SCALE GENOMIC DNA]</scope>
    <source>
        <strain evidence="20">cv. Chardonnay</strain>
        <tissue evidence="19">Leaf</tissue>
    </source>
</reference>
<keyword evidence="9" id="KW-0378">Hydrolase</keyword>
<evidence type="ECO:0000256" key="3">
    <source>
        <dbReference type="ARBA" id="ARBA00022679"/>
    </source>
</evidence>
<dbReference type="GO" id="GO:0004190">
    <property type="term" value="F:aspartic-type endopeptidase activity"/>
    <property type="evidence" value="ECO:0007669"/>
    <property type="project" value="UniProtKB-KW"/>
</dbReference>
<comment type="caution">
    <text evidence="19">The sequence shown here is derived from an EMBL/GenBank/DDBJ whole genome shotgun (WGS) entry which is preliminary data.</text>
</comment>
<dbReference type="GO" id="GO:0003887">
    <property type="term" value="F:DNA-directed DNA polymerase activity"/>
    <property type="evidence" value="ECO:0007669"/>
    <property type="project" value="UniProtKB-KW"/>
</dbReference>
<protein>
    <recommendedName>
        <fullName evidence="1">RNA-directed DNA polymerase</fullName>
        <ecNumber evidence="1">2.7.7.49</ecNumber>
    </recommendedName>
</protein>
<keyword evidence="5" id="KW-0540">Nuclease</keyword>
<dbReference type="InterPro" id="IPR016197">
    <property type="entry name" value="Chromo-like_dom_sf"/>
</dbReference>
<gene>
    <name evidence="19" type="primary">TY3B-G_127</name>
    <name evidence="19" type="ORF">CK203_059732</name>
</gene>
<dbReference type="GO" id="GO:0004519">
    <property type="term" value="F:endonuclease activity"/>
    <property type="evidence" value="ECO:0007669"/>
    <property type="project" value="UniProtKB-KW"/>
</dbReference>
<dbReference type="InterPro" id="IPR021109">
    <property type="entry name" value="Peptidase_aspartic_dom_sf"/>
</dbReference>
<dbReference type="PANTHER" id="PTHR37984">
    <property type="entry name" value="PROTEIN CBG26694"/>
    <property type="match status" value="1"/>
</dbReference>
<evidence type="ECO:0000256" key="5">
    <source>
        <dbReference type="ARBA" id="ARBA00022722"/>
    </source>
</evidence>
<dbReference type="SUPFAM" id="SSF56672">
    <property type="entry name" value="DNA/RNA polymerases"/>
    <property type="match status" value="1"/>
</dbReference>
<dbReference type="EMBL" id="QGNW01000544">
    <property type="protein sequence ID" value="RVW68203.1"/>
    <property type="molecule type" value="Genomic_DNA"/>
</dbReference>
<evidence type="ECO:0000256" key="4">
    <source>
        <dbReference type="ARBA" id="ARBA00022695"/>
    </source>
</evidence>
<keyword evidence="13" id="KW-0239">DNA-directed DNA polymerase</keyword>
<evidence type="ECO:0000256" key="2">
    <source>
        <dbReference type="ARBA" id="ARBA00022670"/>
    </source>
</evidence>
<dbReference type="GO" id="GO:0015074">
    <property type="term" value="P:DNA integration"/>
    <property type="evidence" value="ECO:0007669"/>
    <property type="project" value="UniProtKB-KW"/>
</dbReference>
<dbReference type="InterPro" id="IPR041373">
    <property type="entry name" value="RT_RNaseH"/>
</dbReference>
<dbReference type="Pfam" id="PF03732">
    <property type="entry name" value="Retrotrans_gag"/>
    <property type="match status" value="1"/>
</dbReference>
<dbReference type="Proteomes" id="UP000288805">
    <property type="component" value="Unassembled WGS sequence"/>
</dbReference>
<dbReference type="FunFam" id="3.30.70.270:FF:000020">
    <property type="entry name" value="Transposon Tf2-6 polyprotein-like Protein"/>
    <property type="match status" value="1"/>
</dbReference>
<dbReference type="Gene3D" id="3.10.10.10">
    <property type="entry name" value="HIV Type 1 Reverse Transcriptase, subunit A, domain 1"/>
    <property type="match status" value="1"/>
</dbReference>
<evidence type="ECO:0000313" key="19">
    <source>
        <dbReference type="EMBL" id="RVW68203.1"/>
    </source>
</evidence>
<keyword evidence="3" id="KW-0808">Transferase</keyword>
<keyword evidence="2" id="KW-0645">Protease</keyword>
<dbReference type="GO" id="GO:0006310">
    <property type="term" value="P:DNA recombination"/>
    <property type="evidence" value="ECO:0007669"/>
    <property type="project" value="UniProtKB-KW"/>
</dbReference>
<dbReference type="InterPro" id="IPR043128">
    <property type="entry name" value="Rev_trsase/Diguanyl_cyclase"/>
</dbReference>
<keyword evidence="12" id="KW-0695">RNA-directed DNA polymerase</keyword>
<dbReference type="GO" id="GO:0003964">
    <property type="term" value="F:RNA-directed DNA polymerase activity"/>
    <property type="evidence" value="ECO:0007669"/>
    <property type="project" value="UniProtKB-KW"/>
</dbReference>
<keyword evidence="4" id="KW-0548">Nucleotidyltransferase</keyword>
<evidence type="ECO:0000256" key="6">
    <source>
        <dbReference type="ARBA" id="ARBA00022723"/>
    </source>
</evidence>
<dbReference type="Pfam" id="PF17917">
    <property type="entry name" value="RT_RNaseH"/>
    <property type="match status" value="1"/>
</dbReference>
<dbReference type="Pfam" id="PF08284">
    <property type="entry name" value="RVP_2"/>
    <property type="match status" value="1"/>
</dbReference>
<keyword evidence="10" id="KW-0460">Magnesium</keyword>
<feature type="region of interest" description="Disordered" evidence="17">
    <location>
        <begin position="1"/>
        <end position="28"/>
    </location>
</feature>
<dbReference type="EC" id="2.7.7.49" evidence="1"/>
<dbReference type="PANTHER" id="PTHR37984:SF5">
    <property type="entry name" value="PROTEIN NYNRIN-LIKE"/>
    <property type="match status" value="1"/>
</dbReference>
<evidence type="ECO:0000256" key="11">
    <source>
        <dbReference type="ARBA" id="ARBA00022908"/>
    </source>
</evidence>
<keyword evidence="15" id="KW-0233">DNA recombination</keyword>
<evidence type="ECO:0000256" key="13">
    <source>
        <dbReference type="ARBA" id="ARBA00022932"/>
    </source>
</evidence>
<dbReference type="InterPro" id="IPR036397">
    <property type="entry name" value="RNaseH_sf"/>
</dbReference>
<feature type="domain" description="CCHC-type" evidence="18">
    <location>
        <begin position="235"/>
        <end position="248"/>
    </location>
</feature>
<keyword evidence="11" id="KW-0229">DNA integration</keyword>
<dbReference type="GO" id="GO:0008270">
    <property type="term" value="F:zinc ion binding"/>
    <property type="evidence" value="ECO:0007669"/>
    <property type="project" value="UniProtKB-KW"/>
</dbReference>
<evidence type="ECO:0000256" key="16">
    <source>
        <dbReference type="PROSITE-ProRule" id="PRU00047"/>
    </source>
</evidence>
<dbReference type="GO" id="GO:0003677">
    <property type="term" value="F:DNA binding"/>
    <property type="evidence" value="ECO:0007669"/>
    <property type="project" value="UniProtKB-KW"/>
</dbReference>
<evidence type="ECO:0000256" key="8">
    <source>
        <dbReference type="ARBA" id="ARBA00022759"/>
    </source>
</evidence>
<dbReference type="Pfam" id="PF17921">
    <property type="entry name" value="Integrase_H2C2"/>
    <property type="match status" value="1"/>
</dbReference>
<keyword evidence="8" id="KW-0255">Endonuclease</keyword>
<dbReference type="Gene3D" id="1.10.340.70">
    <property type="match status" value="1"/>
</dbReference>
<evidence type="ECO:0000256" key="9">
    <source>
        <dbReference type="ARBA" id="ARBA00022801"/>
    </source>
</evidence>
<dbReference type="InterPro" id="IPR041588">
    <property type="entry name" value="Integrase_H2C2"/>
</dbReference>
<dbReference type="CDD" id="cd09274">
    <property type="entry name" value="RNase_HI_RT_Ty3"/>
    <property type="match status" value="1"/>
</dbReference>
<evidence type="ECO:0000256" key="1">
    <source>
        <dbReference type="ARBA" id="ARBA00012493"/>
    </source>
</evidence>
<dbReference type="InterPro" id="IPR056924">
    <property type="entry name" value="SH3_Tf2-1"/>
</dbReference>
<evidence type="ECO:0000256" key="12">
    <source>
        <dbReference type="ARBA" id="ARBA00022918"/>
    </source>
</evidence>
<accession>A0A438G7L2</accession>
<name>A0A438G7L2_VITVI</name>
<dbReference type="AlphaFoldDB" id="A0A438G7L2"/>
<keyword evidence="16" id="KW-0862">Zinc</keyword>
<dbReference type="SUPFAM" id="SSF54160">
    <property type="entry name" value="Chromo domain-like"/>
    <property type="match status" value="1"/>
</dbReference>
<dbReference type="Gene3D" id="3.30.70.270">
    <property type="match status" value="2"/>
</dbReference>
<dbReference type="CDD" id="cd01647">
    <property type="entry name" value="RT_LTR"/>
    <property type="match status" value="1"/>
</dbReference>
<dbReference type="Pfam" id="PF24626">
    <property type="entry name" value="SH3_Tf2-1"/>
    <property type="match status" value="1"/>
</dbReference>
<sequence length="1193" mass="136472">MPPRRAASSQNSQVNDDVPSVEGLPPVSAKGIYRGNSFDDFKKLGPPYFSGATDPTEAEAWILKVEKFFGVIDCSEEQKASYAAFMLDKEADHWWRMTRRLLEDQGPITWRQFKEAFYKKYFPDSVRRQKVGEFIHLERGDMTVAQYEAKFTELSRFSPQLIATEEEKALKFQDGLKPYLKNKISILKLGVYSERRSTSGRNQNKGNATHYLDGACPTCGKKHGGRPCYRETGACFGCGKQGHLIRDCLENRKFINGKPKEENKEDKQKPKAQERVFSLTHRDAQATSDVVTVSFASLLGLPVASMDFDLIVTTLVGDSVVDFDVILGMDWLASYHASVDYFEKMVTFSILGQPKFSFEGKHVDRPLRMISALRASSLLKKGCQGFLASVMSNESDLKLENIPIVREYVDVFPEDLPGLPPEREVEFTIDLVPGTGPMSKAPYRIAPVELKELKVQLQELLDKGFIRPSVSPWGAPVLFVKKKDGSRRLCIDYRELNKIDLQSGYHQLRVRGEDVPKTAFRTRVFKPYLDQFVVVFVDDILVYSRSREEHEGHLSIVLQTLRDNNDGISVDPGKVDAVANWRRPSTVTEIRSFLGLAGYYRRFIEGFSKIALLLTKLTQKGVKFEWSDDCECSFQELKNRLVSAPILTIPSGSGGFVVYSDASHQGLGCVLMQHGRVVAYASRQLKPYEKNYPTHDLELAVVIFALKIWKHFLFGETCEIFTDHKSLKYLFSQKELNMRQRRWIELLKDYDCIIQYHPGKANVVADALSRKSVGSLAAIRGCQRQFLEELRSLQVHFRVMGLEALVANFRVQPDLVGKIKTLQKNDSQLVQVMEEVKRGSKPDFVLSDDEILRFGTRLCVPNDEDLRRELLEEAHCSKFAIHPRGTKMYKDLRQNYWWSGMKRDIAQFVAQCLVCQQVKAEHQRPAGSLQPLAIPEWKWEHITMDFVIGLPRTLGSNWDDHLPLVEFAYNNSFQASIGMAPFEALYGRKCRSPICWNDVGERKLLGPELVQLIVEKVALIKERLKAAQSRHKSYADHRRRDLEFEVGDHVFLKVSPMKSVMRFGRKEKLSPRFVGPFEILERVGTLAYKVALPPSLSKIHNVFHVSTLRKYIYNPSHVVELEPIQISEDLTYEEIPVQIVDVMDKVLRHVVVKLVKVQWSNHSIREATWELEEEMREKHPQLFQDSSMSSLED</sequence>
<keyword evidence="16" id="KW-0863">Zinc-finger</keyword>
<dbReference type="InterPro" id="IPR043502">
    <property type="entry name" value="DNA/RNA_pol_sf"/>
</dbReference>
<proteinExistence type="predicted"/>